<dbReference type="GO" id="GO:0005768">
    <property type="term" value="C:endosome"/>
    <property type="evidence" value="ECO:0007669"/>
    <property type="project" value="TreeGrafter"/>
</dbReference>
<dbReference type="Gene3D" id="1.20.58.160">
    <property type="match status" value="1"/>
</dbReference>
<evidence type="ECO:0000313" key="8">
    <source>
        <dbReference type="Proteomes" id="UP001652641"/>
    </source>
</evidence>
<dbReference type="InterPro" id="IPR004152">
    <property type="entry name" value="GAT_dom"/>
</dbReference>
<feature type="compositionally biased region" description="Basic and acidic residues" evidence="5">
    <location>
        <begin position="365"/>
        <end position="380"/>
    </location>
</feature>
<dbReference type="RefSeq" id="XP_025861416.1">
    <property type="nucleotide sequence ID" value="XM_026005631.2"/>
</dbReference>
<dbReference type="PROSITE" id="PS50909">
    <property type="entry name" value="GAT"/>
    <property type="match status" value="1"/>
</dbReference>
<evidence type="ECO:0000256" key="4">
    <source>
        <dbReference type="PIRNR" id="PIRNR036948"/>
    </source>
</evidence>
<dbReference type="CTD" id="146691"/>
<dbReference type="CDD" id="cd14238">
    <property type="entry name" value="GAT_TM1L2"/>
    <property type="match status" value="1"/>
</dbReference>
<feature type="region of interest" description="Disordered" evidence="5">
    <location>
        <begin position="436"/>
        <end position="476"/>
    </location>
</feature>
<dbReference type="GO" id="GO:0035091">
    <property type="term" value="F:phosphatidylinositol binding"/>
    <property type="evidence" value="ECO:0007669"/>
    <property type="project" value="InterPro"/>
</dbReference>
<evidence type="ECO:0000259" key="7">
    <source>
        <dbReference type="PROSITE" id="PS50909"/>
    </source>
</evidence>
<protein>
    <submittedName>
        <fullName evidence="9">TOM1-like protein 2 isoform X6</fullName>
    </submittedName>
</protein>
<evidence type="ECO:0000256" key="3">
    <source>
        <dbReference type="ARBA" id="ARBA00022927"/>
    </source>
</evidence>
<keyword evidence="3 4" id="KW-0653">Protein transport</keyword>
<dbReference type="Proteomes" id="UP001652641">
    <property type="component" value="Chromosome 12"/>
</dbReference>
<dbReference type="SUPFAM" id="SSF48464">
    <property type="entry name" value="ENTH/VHS domain"/>
    <property type="match status" value="1"/>
</dbReference>
<keyword evidence="2 4" id="KW-0813">Transport</keyword>
<dbReference type="Pfam" id="PF00790">
    <property type="entry name" value="VHS"/>
    <property type="match status" value="1"/>
</dbReference>
<dbReference type="GO" id="GO:0016020">
    <property type="term" value="C:membrane"/>
    <property type="evidence" value="ECO:0007669"/>
    <property type="project" value="TreeGrafter"/>
</dbReference>
<dbReference type="InterPro" id="IPR014645">
    <property type="entry name" value="TOM1"/>
</dbReference>
<evidence type="ECO:0000259" key="6">
    <source>
        <dbReference type="PROSITE" id="PS50179"/>
    </source>
</evidence>
<dbReference type="GO" id="GO:0007165">
    <property type="term" value="P:signal transduction"/>
    <property type="evidence" value="ECO:0007669"/>
    <property type="project" value="TreeGrafter"/>
</dbReference>
<dbReference type="GO" id="GO:0015031">
    <property type="term" value="P:protein transport"/>
    <property type="evidence" value="ECO:0007669"/>
    <property type="project" value="UniProtKB-UniRule"/>
</dbReference>
<dbReference type="AlphaFoldDB" id="A0A3Q7SZH0"/>
<proteinExistence type="inferred from homology"/>
<sequence length="476" mass="52534">MEFLLGNPFSTPVGQCLEKATDGSLQSEDWTLNMEICDIINETEEGPKDAIRALKKRLNGNRNYREVMLALTVLETCVKNCGHRFHILVANRDFIDSVLVKIISPKNNPPTIVQDKVLALIQAWADAFRSSPDLTGVVHIYEELKRKGVEFPMADLDALSPIHTPQRIARLRSELDVVRGNTKVMSEMLTEMVPGQEDSSDLELLQELNRTCRAMQQRIVELISRVSNEEVTEELLHVNDDLNNVFLRYERFERYRSGRSVQNASNGVLNEVTEDNLIDLGPGSPAVVSPMVGNTAPPSSLSSQLAGLDLGTESVSGTLSSLQQCNPRDGFDMFAQTRGNSLAEQRKTVTYEDPQAVGGLASALDSRKQSSEVKRGKGGDSDLEPIDSWLITQGMIPVAQPSVMDDIEVWLRTDLKGDDLEEGVTSEEFDKFLEERAKAAEMVPSLPSPPGEAPAPASNPSSRKKPERSEDALFAL</sequence>
<feature type="compositionally biased region" description="Basic and acidic residues" evidence="5">
    <location>
        <begin position="467"/>
        <end position="476"/>
    </location>
</feature>
<dbReference type="FunFam" id="1.20.58.160:FF:000001">
    <property type="entry name" value="TOM1-like protein 2 isoform X1"/>
    <property type="match status" value="1"/>
</dbReference>
<evidence type="ECO:0000256" key="1">
    <source>
        <dbReference type="ARBA" id="ARBA00007708"/>
    </source>
</evidence>
<feature type="region of interest" description="Disordered" evidence="5">
    <location>
        <begin position="362"/>
        <end position="382"/>
    </location>
</feature>
<organism evidence="8 9">
    <name type="scientific">Vulpes vulpes</name>
    <name type="common">Red fox</name>
    <dbReference type="NCBI Taxonomy" id="9627"/>
    <lineage>
        <taxon>Eukaryota</taxon>
        <taxon>Metazoa</taxon>
        <taxon>Chordata</taxon>
        <taxon>Craniata</taxon>
        <taxon>Vertebrata</taxon>
        <taxon>Euteleostomi</taxon>
        <taxon>Mammalia</taxon>
        <taxon>Eutheria</taxon>
        <taxon>Laurasiatheria</taxon>
        <taxon>Carnivora</taxon>
        <taxon>Caniformia</taxon>
        <taxon>Canidae</taxon>
        <taxon>Vulpes</taxon>
    </lineage>
</organism>
<dbReference type="GO" id="GO:0043130">
    <property type="term" value="F:ubiquitin binding"/>
    <property type="evidence" value="ECO:0007669"/>
    <property type="project" value="InterPro"/>
</dbReference>
<accession>A0A3Q7SZH0</accession>
<feature type="domain" description="GAT" evidence="7">
    <location>
        <begin position="166"/>
        <end position="254"/>
    </location>
</feature>
<dbReference type="PROSITE" id="PS50179">
    <property type="entry name" value="VHS"/>
    <property type="match status" value="1"/>
</dbReference>
<dbReference type="Gene3D" id="1.25.40.90">
    <property type="match status" value="1"/>
</dbReference>
<comment type="similarity">
    <text evidence="1 4">Belongs to the TOM1 family.</text>
</comment>
<evidence type="ECO:0000313" key="9">
    <source>
        <dbReference type="RefSeq" id="XP_025861416.1"/>
    </source>
</evidence>
<keyword evidence="8" id="KW-1185">Reference proteome</keyword>
<gene>
    <name evidence="9" type="primary">TOM1L2</name>
</gene>
<evidence type="ECO:0000256" key="5">
    <source>
        <dbReference type="SAM" id="MobiDB-lite"/>
    </source>
</evidence>
<reference key="1">
    <citation type="submission" date="2019-01" db="UniProtKB">
        <authorList>
            <consortium name="RefSeq"/>
        </authorList>
    </citation>
    <scope>IDENTIFICATION</scope>
</reference>
<dbReference type="SMART" id="SM00288">
    <property type="entry name" value="VHS"/>
    <property type="match status" value="1"/>
</dbReference>
<dbReference type="CDD" id="cd16996">
    <property type="entry name" value="VHS_Tom1L2"/>
    <property type="match status" value="1"/>
</dbReference>
<dbReference type="InterPro" id="IPR038425">
    <property type="entry name" value="GAT_sf"/>
</dbReference>
<dbReference type="FunFam" id="1.25.40.90:FF:000003">
    <property type="entry name" value="TOM1-like protein 2 isoform X1"/>
    <property type="match status" value="1"/>
</dbReference>
<dbReference type="SUPFAM" id="SSF89009">
    <property type="entry name" value="GAT-like domain"/>
    <property type="match status" value="1"/>
</dbReference>
<dbReference type="PANTHER" id="PTHR13856">
    <property type="entry name" value="VHS DOMAIN CONTAINING PROTEIN FAMILY"/>
    <property type="match status" value="1"/>
</dbReference>
<dbReference type="Pfam" id="PF03127">
    <property type="entry name" value="GAT"/>
    <property type="match status" value="1"/>
</dbReference>
<dbReference type="InterPro" id="IPR027429">
    <property type="entry name" value="TOM1L2_VHS_dom"/>
</dbReference>
<name>A0A3Q7SZH0_VULVU</name>
<evidence type="ECO:0000256" key="2">
    <source>
        <dbReference type="ARBA" id="ARBA00022448"/>
    </source>
</evidence>
<dbReference type="GeneID" id="112924962"/>
<dbReference type="InterPro" id="IPR008942">
    <property type="entry name" value="ENTH_VHS"/>
</dbReference>
<dbReference type="InterPro" id="IPR002014">
    <property type="entry name" value="VHS_dom"/>
</dbReference>
<feature type="domain" description="VHS" evidence="6">
    <location>
        <begin position="20"/>
        <end position="152"/>
    </location>
</feature>
<dbReference type="GO" id="GO:0030276">
    <property type="term" value="F:clathrin binding"/>
    <property type="evidence" value="ECO:0007669"/>
    <property type="project" value="TreeGrafter"/>
</dbReference>
<dbReference type="PIRSF" id="PIRSF036948">
    <property type="entry name" value="TOM1"/>
    <property type="match status" value="1"/>
</dbReference>
<reference evidence="9" key="2">
    <citation type="submission" date="2025-08" db="UniProtKB">
        <authorList>
            <consortium name="RefSeq"/>
        </authorList>
    </citation>
    <scope>IDENTIFICATION</scope>
    <source>
        <tissue evidence="9">Cell line</tissue>
    </source>
</reference>
<dbReference type="PANTHER" id="PTHR13856:SF31">
    <property type="entry name" value="TOM1-LIKE PROTEIN 2"/>
    <property type="match status" value="1"/>
</dbReference>